<proteinExistence type="predicted"/>
<dbReference type="SUPFAM" id="SSF51197">
    <property type="entry name" value="Clavaminate synthase-like"/>
    <property type="match status" value="1"/>
</dbReference>
<evidence type="ECO:0000313" key="1">
    <source>
        <dbReference type="EMBL" id="QHT92388.1"/>
    </source>
</evidence>
<name>A0A6C0IGS1_9ZZZZ</name>
<dbReference type="AlphaFoldDB" id="A0A6C0IGS1"/>
<dbReference type="Gene3D" id="2.60.120.650">
    <property type="entry name" value="Cupin"/>
    <property type="match status" value="1"/>
</dbReference>
<dbReference type="EMBL" id="MN740183">
    <property type="protein sequence ID" value="QHT92388.1"/>
    <property type="molecule type" value="Genomic_DNA"/>
</dbReference>
<organism evidence="1">
    <name type="scientific">viral metagenome</name>
    <dbReference type="NCBI Taxonomy" id="1070528"/>
    <lineage>
        <taxon>unclassified sequences</taxon>
        <taxon>metagenomes</taxon>
        <taxon>organismal metagenomes</taxon>
    </lineage>
</organism>
<accession>A0A6C0IGS1</accession>
<sequence length="247" mass="27691">MEWNQKDKTATMPLQTLSINGQDPIREILHEKVPLVIRGIPKASFWTHDDVANRSCFSEIPVFQDMSLTEWLKDAKSATAVTLCPWKYPQAEAIAKESGIAIWAKKYINPVIIHPLLRLWLTPSYHCWAGTVGLRKTFATWTCLFPVDGALSVTIMPESVESSLPVHWRNCIVKDLTAKDTPFLSDLKYMDVILRPGTCLFMPAHWYVSWTSHESSTIIPMACTISYHTPISSLAFSGGASSPTPPM</sequence>
<protein>
    <recommendedName>
        <fullName evidence="2">JmjC domain-containing protein</fullName>
    </recommendedName>
</protein>
<reference evidence="1" key="1">
    <citation type="journal article" date="2020" name="Nature">
        <title>Giant virus diversity and host interactions through global metagenomics.</title>
        <authorList>
            <person name="Schulz F."/>
            <person name="Roux S."/>
            <person name="Paez-Espino D."/>
            <person name="Jungbluth S."/>
            <person name="Walsh D.A."/>
            <person name="Denef V.J."/>
            <person name="McMahon K.D."/>
            <person name="Konstantinidis K.T."/>
            <person name="Eloe-Fadrosh E.A."/>
            <person name="Kyrpides N.C."/>
            <person name="Woyke T."/>
        </authorList>
    </citation>
    <scope>NUCLEOTIDE SEQUENCE</scope>
    <source>
        <strain evidence="1">GVMAG-M-3300023184-88</strain>
    </source>
</reference>
<evidence type="ECO:0008006" key="2">
    <source>
        <dbReference type="Google" id="ProtNLM"/>
    </source>
</evidence>